<evidence type="ECO:0000313" key="3">
    <source>
        <dbReference type="Proteomes" id="UP000624041"/>
    </source>
</evidence>
<feature type="transmembrane region" description="Helical" evidence="1">
    <location>
        <begin position="37"/>
        <end position="58"/>
    </location>
</feature>
<protein>
    <submittedName>
        <fullName evidence="2">Uncharacterized protein</fullName>
    </submittedName>
</protein>
<accession>A0A917Y5S2</accession>
<gene>
    <name evidence="2" type="ORF">GCM10007971_36570</name>
</gene>
<feature type="transmembrane region" description="Helical" evidence="1">
    <location>
        <begin position="70"/>
        <end position="93"/>
    </location>
</feature>
<evidence type="ECO:0000313" key="2">
    <source>
        <dbReference type="EMBL" id="GGN66494.1"/>
    </source>
</evidence>
<comment type="caution">
    <text evidence="2">The sequence shown here is derived from an EMBL/GenBank/DDBJ whole genome shotgun (WGS) entry which is preliminary data.</text>
</comment>
<name>A0A917Y5S2_9BACI</name>
<dbReference type="Proteomes" id="UP000624041">
    <property type="component" value="Unassembled WGS sequence"/>
</dbReference>
<dbReference type="RefSeq" id="WP_188859481.1">
    <property type="nucleotide sequence ID" value="NZ_BMOS01000046.1"/>
</dbReference>
<proteinExistence type="predicted"/>
<evidence type="ECO:0000256" key="1">
    <source>
        <dbReference type="SAM" id="Phobius"/>
    </source>
</evidence>
<dbReference type="AlphaFoldDB" id="A0A917Y5S2"/>
<keyword evidence="1" id="KW-1133">Transmembrane helix</keyword>
<organism evidence="2 3">
    <name type="scientific">Oceanobacillus indicireducens</name>
    <dbReference type="NCBI Taxonomy" id="1004261"/>
    <lineage>
        <taxon>Bacteria</taxon>
        <taxon>Bacillati</taxon>
        <taxon>Bacillota</taxon>
        <taxon>Bacilli</taxon>
        <taxon>Bacillales</taxon>
        <taxon>Bacillaceae</taxon>
        <taxon>Oceanobacillus</taxon>
    </lineage>
</organism>
<feature type="transmembrane region" description="Helical" evidence="1">
    <location>
        <begin position="7"/>
        <end position="25"/>
    </location>
</feature>
<keyword evidence="1" id="KW-0472">Membrane</keyword>
<reference evidence="2" key="1">
    <citation type="journal article" date="2014" name="Int. J. Syst. Evol. Microbiol.">
        <title>Complete genome sequence of Corynebacterium casei LMG S-19264T (=DSM 44701T), isolated from a smear-ripened cheese.</title>
        <authorList>
            <consortium name="US DOE Joint Genome Institute (JGI-PGF)"/>
            <person name="Walter F."/>
            <person name="Albersmeier A."/>
            <person name="Kalinowski J."/>
            <person name="Ruckert C."/>
        </authorList>
    </citation>
    <scope>NUCLEOTIDE SEQUENCE</scope>
    <source>
        <strain evidence="2">JCM 17251</strain>
    </source>
</reference>
<keyword evidence="3" id="KW-1185">Reference proteome</keyword>
<sequence>MQYFKFLIQESILFGLIIIVNYFYDINLGPPFTKTDVIASIICLSILGYLLFLLFTLFKRFDNIVLKNTIILSIPNFIITALVIGIIFSSVGIK</sequence>
<keyword evidence="1" id="KW-0812">Transmembrane</keyword>
<reference evidence="2" key="2">
    <citation type="submission" date="2020-09" db="EMBL/GenBank/DDBJ databases">
        <authorList>
            <person name="Sun Q."/>
            <person name="Ohkuma M."/>
        </authorList>
    </citation>
    <scope>NUCLEOTIDE SEQUENCE</scope>
    <source>
        <strain evidence="2">JCM 17251</strain>
    </source>
</reference>
<dbReference type="EMBL" id="BMOS01000046">
    <property type="protein sequence ID" value="GGN66494.1"/>
    <property type="molecule type" value="Genomic_DNA"/>
</dbReference>